<feature type="domain" description="DUF3298" evidence="1">
    <location>
        <begin position="40"/>
        <end position="85"/>
    </location>
</feature>
<proteinExistence type="predicted"/>
<dbReference type="EMBL" id="QFOI01000119">
    <property type="protein sequence ID" value="PZP49269.1"/>
    <property type="molecule type" value="Genomic_DNA"/>
</dbReference>
<evidence type="ECO:0000313" key="2">
    <source>
        <dbReference type="EMBL" id="PZP49269.1"/>
    </source>
</evidence>
<organism evidence="2 3">
    <name type="scientific">Pseudopedobacter saltans</name>
    <dbReference type="NCBI Taxonomy" id="151895"/>
    <lineage>
        <taxon>Bacteria</taxon>
        <taxon>Pseudomonadati</taxon>
        <taxon>Bacteroidota</taxon>
        <taxon>Sphingobacteriia</taxon>
        <taxon>Sphingobacteriales</taxon>
        <taxon>Sphingobacteriaceae</taxon>
        <taxon>Pseudopedobacter</taxon>
    </lineage>
</organism>
<dbReference type="InterPro" id="IPR037126">
    <property type="entry name" value="PdaC/RsiV-like_sf"/>
</dbReference>
<dbReference type="InterPro" id="IPR021729">
    <property type="entry name" value="DUF3298"/>
</dbReference>
<sequence length="102" mass="11760">NHYLTNICLDVFSKKQLRLNDIITLDTLSLGKMLTEIGNKENDLNKEFITPSKNFNFTKEGISFNYEPYALASYAAGIVSINIPYFKIKNYLQPDFKARMNL</sequence>
<gene>
    <name evidence="2" type="ORF">DI598_08250</name>
</gene>
<name>A0A2W5H637_9SPHI</name>
<accession>A0A2W5H637</accession>
<dbReference type="Proteomes" id="UP000249645">
    <property type="component" value="Unassembled WGS sequence"/>
</dbReference>
<evidence type="ECO:0000259" key="1">
    <source>
        <dbReference type="Pfam" id="PF11738"/>
    </source>
</evidence>
<protein>
    <recommendedName>
        <fullName evidence="1">DUF3298 domain-containing protein</fullName>
    </recommendedName>
</protein>
<dbReference type="Gene3D" id="3.90.640.20">
    <property type="entry name" value="Heat-shock cognate protein, ATPase"/>
    <property type="match status" value="1"/>
</dbReference>
<reference evidence="2 3" key="1">
    <citation type="submission" date="2017-11" db="EMBL/GenBank/DDBJ databases">
        <title>Infants hospitalized years apart are colonized by the same room-sourced microbial strains.</title>
        <authorList>
            <person name="Brooks B."/>
            <person name="Olm M.R."/>
            <person name="Firek B.A."/>
            <person name="Baker R."/>
            <person name="Thomas B.C."/>
            <person name="Morowitz M.J."/>
            <person name="Banfield J.F."/>
        </authorList>
    </citation>
    <scope>NUCLEOTIDE SEQUENCE [LARGE SCALE GENOMIC DNA]</scope>
    <source>
        <strain evidence="2">S2_009_000_R2_76</strain>
    </source>
</reference>
<dbReference type="Pfam" id="PF11738">
    <property type="entry name" value="DUF3298"/>
    <property type="match status" value="1"/>
</dbReference>
<evidence type="ECO:0000313" key="3">
    <source>
        <dbReference type="Proteomes" id="UP000249645"/>
    </source>
</evidence>
<comment type="caution">
    <text evidence="2">The sequence shown here is derived from an EMBL/GenBank/DDBJ whole genome shotgun (WGS) entry which is preliminary data.</text>
</comment>
<dbReference type="AlphaFoldDB" id="A0A2W5H637"/>
<feature type="non-terminal residue" evidence="2">
    <location>
        <position position="1"/>
    </location>
</feature>